<dbReference type="Gene3D" id="3.40.50.1970">
    <property type="match status" value="1"/>
</dbReference>
<accession>A0AAV5B3V3</accession>
<organism evidence="2 3">
    <name type="scientific">Granulimonas faecalis</name>
    <dbReference type="NCBI Taxonomy" id="2894155"/>
    <lineage>
        <taxon>Bacteria</taxon>
        <taxon>Bacillati</taxon>
        <taxon>Actinomycetota</taxon>
        <taxon>Coriobacteriia</taxon>
        <taxon>Coriobacteriales</taxon>
        <taxon>Kribbibacteriaceae</taxon>
        <taxon>Granulimonas</taxon>
    </lineage>
</organism>
<dbReference type="EMBL" id="BQKC01000001">
    <property type="protein sequence ID" value="GJM55524.1"/>
    <property type="molecule type" value="Genomic_DNA"/>
</dbReference>
<evidence type="ECO:0000313" key="2">
    <source>
        <dbReference type="EMBL" id="GJM55524.1"/>
    </source>
</evidence>
<feature type="region of interest" description="Disordered" evidence="1">
    <location>
        <begin position="1"/>
        <end position="25"/>
    </location>
</feature>
<evidence type="ECO:0000313" key="3">
    <source>
        <dbReference type="Proteomes" id="UP001055025"/>
    </source>
</evidence>
<evidence type="ECO:0000256" key="1">
    <source>
        <dbReference type="SAM" id="MobiDB-lite"/>
    </source>
</evidence>
<dbReference type="RefSeq" id="WP_265590821.1">
    <property type="nucleotide sequence ID" value="NZ_BQKC01000001.1"/>
</dbReference>
<dbReference type="Gene3D" id="1.20.1090.10">
    <property type="entry name" value="Dehydroquinate synthase-like - alpha domain"/>
    <property type="match status" value="1"/>
</dbReference>
<dbReference type="AlphaFoldDB" id="A0AAV5B3V3"/>
<protein>
    <submittedName>
        <fullName evidence="2">3-dehydroquinate synthase</fullName>
    </submittedName>
</protein>
<dbReference type="Proteomes" id="UP001055025">
    <property type="component" value="Unassembled WGS sequence"/>
</dbReference>
<reference evidence="2" key="1">
    <citation type="journal article" date="2022" name="Int. J. Syst. Evol. Microbiol.">
        <title>Granulimonas faecalis gen. nov., sp. nov., and Leptogranulimonas caecicola gen. nov., sp. nov., novel lactate-producing Atopobiaceae bacteria isolated from mouse intestines, and an emended description of the family Atopobiaceae.</title>
        <authorList>
            <person name="Morinaga K."/>
            <person name="Kusada H."/>
            <person name="Sakamoto S."/>
            <person name="Murakami T."/>
            <person name="Toyoda A."/>
            <person name="Mori H."/>
            <person name="Meng X.Y."/>
            <person name="Takashino M."/>
            <person name="Murotomi K."/>
            <person name="Tamaki H."/>
        </authorList>
    </citation>
    <scope>NUCLEOTIDE SEQUENCE</scope>
    <source>
        <strain evidence="2">OPF53</strain>
    </source>
</reference>
<gene>
    <name evidence="2" type="primary">aroB_2</name>
    <name evidence="2" type="ORF">ATOP_11790</name>
</gene>
<sequence length="391" mass="39693">MSEETVNDTAGAVEGVSPASPDAGAGAVAPLRQTVSANGASCDVRVGDGVLDRFGRDLRVCCGRTGTAALLVEEGADPGLVESLRRLVTDAGFLVRRLPDVPAADAADASRLPGLWEALGSSGVTSSDALVAVGGRATLSLASFAASTWCGGTPLACVPLSLDALVLCPALPLPLSSGGEGAMVSARCRMAMCYAEPGTLGIAALTPGNVAGRAAMVAAAVCESRDAFNTLVMRSEAMAAGDAAAMAGQALEAARGVGRVNASTSVAVRRSLSYGETFARALGRFLPGVGWGLRLGEGLRFAARLAVGAVEGDVDLVFAQDALLDRLSVPEVPCALDPAALGRAFREEELARTNRAMVVLPHAVGRVRMAAVDDAVLAEHLDAWCAARSIL</sequence>
<comment type="caution">
    <text evidence="2">The sequence shown here is derived from an EMBL/GenBank/DDBJ whole genome shotgun (WGS) entry which is preliminary data.</text>
</comment>
<keyword evidence="3" id="KW-1185">Reference proteome</keyword>
<name>A0AAV5B3V3_9ACTN</name>
<proteinExistence type="predicted"/>
<dbReference type="SUPFAM" id="SSF56796">
    <property type="entry name" value="Dehydroquinate synthase-like"/>
    <property type="match status" value="1"/>
</dbReference>